<evidence type="ECO:0000313" key="2">
    <source>
        <dbReference type="Proteomes" id="UP000233551"/>
    </source>
</evidence>
<reference evidence="1 2" key="1">
    <citation type="submission" date="2017-11" db="EMBL/GenBank/DDBJ databases">
        <title>De-novo sequencing of pomegranate (Punica granatum L.) genome.</title>
        <authorList>
            <person name="Akparov Z."/>
            <person name="Amiraslanov A."/>
            <person name="Hajiyeva S."/>
            <person name="Abbasov M."/>
            <person name="Kaur K."/>
            <person name="Hamwieh A."/>
            <person name="Solovyev V."/>
            <person name="Salamov A."/>
            <person name="Braich B."/>
            <person name="Kosarev P."/>
            <person name="Mahmoud A."/>
            <person name="Hajiyev E."/>
            <person name="Babayeva S."/>
            <person name="Izzatullayeva V."/>
            <person name="Mammadov A."/>
            <person name="Mammadov A."/>
            <person name="Sharifova S."/>
            <person name="Ojaghi J."/>
            <person name="Eynullazada K."/>
            <person name="Bayramov B."/>
            <person name="Abdulazimova A."/>
            <person name="Shahmuradov I."/>
        </authorList>
    </citation>
    <scope>NUCLEOTIDE SEQUENCE [LARGE SCALE GENOMIC DNA]</scope>
    <source>
        <strain evidence="2">cv. AG2017</strain>
        <tissue evidence="1">Leaf</tissue>
    </source>
</reference>
<dbReference type="EMBL" id="PGOL01005567">
    <property type="protein sequence ID" value="PKI34849.1"/>
    <property type="molecule type" value="Genomic_DNA"/>
</dbReference>
<sequence length="120" mass="13147">MTSFTYRRMYGHSRHAGGRGTPIPMKISSYCRHSSHNVDWKRRKVLNVNAVLNAGLPAECGGGFKEQAMASEPGKEDGVSALLAERKKTKGFCSAVLSLLSLSTFSLFDLPAKWRGREGS</sequence>
<gene>
    <name evidence="1" type="ORF">CRG98_044753</name>
</gene>
<protein>
    <submittedName>
        <fullName evidence="1">Uncharacterized protein</fullName>
    </submittedName>
</protein>
<evidence type="ECO:0000313" key="1">
    <source>
        <dbReference type="EMBL" id="PKI34849.1"/>
    </source>
</evidence>
<organism evidence="1 2">
    <name type="scientific">Punica granatum</name>
    <name type="common">Pomegranate</name>
    <dbReference type="NCBI Taxonomy" id="22663"/>
    <lineage>
        <taxon>Eukaryota</taxon>
        <taxon>Viridiplantae</taxon>
        <taxon>Streptophyta</taxon>
        <taxon>Embryophyta</taxon>
        <taxon>Tracheophyta</taxon>
        <taxon>Spermatophyta</taxon>
        <taxon>Magnoliopsida</taxon>
        <taxon>eudicotyledons</taxon>
        <taxon>Gunneridae</taxon>
        <taxon>Pentapetalae</taxon>
        <taxon>rosids</taxon>
        <taxon>malvids</taxon>
        <taxon>Myrtales</taxon>
        <taxon>Lythraceae</taxon>
        <taxon>Punica</taxon>
    </lineage>
</organism>
<accession>A0A2I0HT04</accession>
<dbReference type="Proteomes" id="UP000233551">
    <property type="component" value="Unassembled WGS sequence"/>
</dbReference>
<comment type="caution">
    <text evidence="1">The sequence shown here is derived from an EMBL/GenBank/DDBJ whole genome shotgun (WGS) entry which is preliminary data.</text>
</comment>
<dbReference type="AlphaFoldDB" id="A0A2I0HT04"/>
<proteinExistence type="predicted"/>
<name>A0A2I0HT04_PUNGR</name>
<keyword evidence="2" id="KW-1185">Reference proteome</keyword>